<name>A0A395XB69_9FIRM</name>
<evidence type="ECO:0000313" key="2">
    <source>
        <dbReference type="Proteomes" id="UP000265828"/>
    </source>
</evidence>
<protein>
    <submittedName>
        <fullName evidence="1">Uncharacterized protein</fullName>
    </submittedName>
</protein>
<gene>
    <name evidence="1" type="ORF">DWW07_09110</name>
</gene>
<evidence type="ECO:0000313" key="1">
    <source>
        <dbReference type="EMBL" id="RGV64351.1"/>
    </source>
</evidence>
<proteinExistence type="predicted"/>
<dbReference type="RefSeq" id="WP_118037072.1">
    <property type="nucleotide sequence ID" value="NZ_QRYY01000006.1"/>
</dbReference>
<sequence>MIDLRYTCILVRTPEENEKILKEAEKQGFHWYRKDHCEPLQKQYFPDILRFYEHDITYAASVRSDFAFYEASELLGTKEMSAREFAERIADVSNCCERECIGCVLDNRNNKCNTDLCNTRNWENNIDELLEIAKVGKGTVPTPEEKAIKNIEKFIENPDRAALNDEFVESLKLAVEKLKEVE</sequence>
<organism evidence="1 2">
    <name type="scientific">Blautia obeum</name>
    <dbReference type="NCBI Taxonomy" id="40520"/>
    <lineage>
        <taxon>Bacteria</taxon>
        <taxon>Bacillati</taxon>
        <taxon>Bacillota</taxon>
        <taxon>Clostridia</taxon>
        <taxon>Lachnospirales</taxon>
        <taxon>Lachnospiraceae</taxon>
        <taxon>Blautia</taxon>
    </lineage>
</organism>
<accession>A0A395XB69</accession>
<dbReference type="AlphaFoldDB" id="A0A395XB69"/>
<reference evidence="1 2" key="1">
    <citation type="submission" date="2018-08" db="EMBL/GenBank/DDBJ databases">
        <title>A genome reference for cultivated species of the human gut microbiota.</title>
        <authorList>
            <person name="Zou Y."/>
            <person name="Xue W."/>
            <person name="Luo G."/>
        </authorList>
    </citation>
    <scope>NUCLEOTIDE SEQUENCE [LARGE SCALE GENOMIC DNA]</scope>
    <source>
        <strain evidence="1 2">AF14-23</strain>
    </source>
</reference>
<dbReference type="Proteomes" id="UP000265828">
    <property type="component" value="Unassembled WGS sequence"/>
</dbReference>
<comment type="caution">
    <text evidence="1">The sequence shown here is derived from an EMBL/GenBank/DDBJ whole genome shotgun (WGS) entry which is preliminary data.</text>
</comment>
<dbReference type="EMBL" id="QRZI01000005">
    <property type="protein sequence ID" value="RGV64351.1"/>
    <property type="molecule type" value="Genomic_DNA"/>
</dbReference>